<dbReference type="Pfam" id="PF00266">
    <property type="entry name" value="Aminotran_5"/>
    <property type="match status" value="1"/>
</dbReference>
<dbReference type="InterPro" id="IPR015422">
    <property type="entry name" value="PyrdxlP-dep_Trfase_small"/>
</dbReference>
<dbReference type="AlphaFoldDB" id="A0A318ULV3"/>
<dbReference type="InterPro" id="IPR000192">
    <property type="entry name" value="Aminotrans_V_dom"/>
</dbReference>
<dbReference type="SUPFAM" id="SSF53383">
    <property type="entry name" value="PLP-dependent transferases"/>
    <property type="match status" value="1"/>
</dbReference>
<accession>A0A318ULV3</accession>
<keyword evidence="1" id="KW-0663">Pyridoxal phosphate</keyword>
<dbReference type="PANTHER" id="PTHR43586">
    <property type="entry name" value="CYSTEINE DESULFURASE"/>
    <property type="match status" value="1"/>
</dbReference>
<dbReference type="InterPro" id="IPR015424">
    <property type="entry name" value="PyrdxlP-dep_Trfase"/>
</dbReference>
<proteinExistence type="predicted"/>
<feature type="domain" description="Aminotransferase class V" evidence="2">
    <location>
        <begin position="55"/>
        <end position="348"/>
    </location>
</feature>
<reference evidence="3 4" key="1">
    <citation type="submission" date="2018-06" db="EMBL/GenBank/DDBJ databases">
        <title>Genomic Encyclopedia of Archaeal and Bacterial Type Strains, Phase II (KMG-II): from individual species to whole genera.</title>
        <authorList>
            <person name="Goeker M."/>
        </authorList>
    </citation>
    <scope>NUCLEOTIDE SEQUENCE [LARGE SCALE GENOMIC DNA]</scope>
    <source>
        <strain evidence="3 4">DSM 27372</strain>
    </source>
</reference>
<comment type="caution">
    <text evidence="3">The sequence shown here is derived from an EMBL/GenBank/DDBJ whole genome shotgun (WGS) entry which is preliminary data.</text>
</comment>
<dbReference type="PANTHER" id="PTHR43586:SF15">
    <property type="entry name" value="BLR3095 PROTEIN"/>
    <property type="match status" value="1"/>
</dbReference>
<dbReference type="Proteomes" id="UP000248198">
    <property type="component" value="Unassembled WGS sequence"/>
</dbReference>
<dbReference type="GO" id="GO:0016829">
    <property type="term" value="F:lyase activity"/>
    <property type="evidence" value="ECO:0007669"/>
    <property type="project" value="UniProtKB-KW"/>
</dbReference>
<dbReference type="EMBL" id="QKLU01000003">
    <property type="protein sequence ID" value="PYF75055.1"/>
    <property type="molecule type" value="Genomic_DNA"/>
</dbReference>
<dbReference type="OrthoDB" id="513408at2"/>
<evidence type="ECO:0000313" key="3">
    <source>
        <dbReference type="EMBL" id="PYF75055.1"/>
    </source>
</evidence>
<evidence type="ECO:0000259" key="2">
    <source>
        <dbReference type="Pfam" id="PF00266"/>
    </source>
</evidence>
<protein>
    <submittedName>
        <fullName evidence="3">Selenocysteine lyase/cysteine desulfurase</fullName>
    </submittedName>
</protein>
<keyword evidence="4" id="KW-1185">Reference proteome</keyword>
<dbReference type="Gene3D" id="3.90.1150.10">
    <property type="entry name" value="Aspartate Aminotransferase, domain 1"/>
    <property type="match status" value="1"/>
</dbReference>
<evidence type="ECO:0000313" key="4">
    <source>
        <dbReference type="Proteomes" id="UP000248198"/>
    </source>
</evidence>
<dbReference type="RefSeq" id="WP_110830052.1">
    <property type="nucleotide sequence ID" value="NZ_QKLU01000003.1"/>
</dbReference>
<keyword evidence="3" id="KW-0456">Lyase</keyword>
<organism evidence="3 4">
    <name type="scientific">Pedobacter nutrimenti</name>
    <dbReference type="NCBI Taxonomy" id="1241337"/>
    <lineage>
        <taxon>Bacteria</taxon>
        <taxon>Pseudomonadati</taxon>
        <taxon>Bacteroidota</taxon>
        <taxon>Sphingobacteriia</taxon>
        <taxon>Sphingobacteriales</taxon>
        <taxon>Sphingobacteriaceae</taxon>
        <taxon>Pedobacter</taxon>
    </lineage>
</organism>
<gene>
    <name evidence="3" type="ORF">B0O44_103502</name>
</gene>
<evidence type="ECO:0000256" key="1">
    <source>
        <dbReference type="ARBA" id="ARBA00022898"/>
    </source>
</evidence>
<dbReference type="Gene3D" id="3.40.640.10">
    <property type="entry name" value="Type I PLP-dependent aspartate aminotransferase-like (Major domain)"/>
    <property type="match status" value="1"/>
</dbReference>
<name>A0A318ULV3_9SPHI</name>
<dbReference type="InterPro" id="IPR015421">
    <property type="entry name" value="PyrdxlP-dep_Trfase_major"/>
</dbReference>
<sequence length="358" mass="40622">MNFQDQFPLLNTTTYLNTASSGILSGSLLDWRKTHDQDFFNNGSIFRNTQASFLQSVRISLSAFFGVKTENTFLVPNFSFGFNTFLEGLSGKHRFLLTQEDYPSVNYPVQSRGFECAYLPIDENIEENILAKIKTFKPTVLALSLIQYISGIRISLDFIKELKRDFPDLIIVGDATQFCGTSAFNFEESGLDVLIASGYKWMLGGYGNGFVFIKDQVRSLLYTEAQKAERPTEPFLLGKDVLSLFFEPGHQDTLAFGTLQQSLFFFEKTGIDFIQKHLEDLGRKATSALLERGLIHKSIGLRKQHSTIFSLNVPENKLLEQNIICSYRGGGTRVSFHFYNTQDDLQRLLEVLDKLPRV</sequence>